<proteinExistence type="predicted"/>
<dbReference type="SUPFAM" id="SSF48452">
    <property type="entry name" value="TPR-like"/>
    <property type="match status" value="1"/>
</dbReference>
<dbReference type="Pfam" id="PF12771">
    <property type="entry name" value="SusD-like_2"/>
    <property type="match status" value="1"/>
</dbReference>
<dbReference type="STRING" id="1703345.A3860_19630"/>
<name>A0A1V9G302_9BACT</name>
<dbReference type="InterPro" id="IPR041662">
    <property type="entry name" value="SusD-like_2"/>
</dbReference>
<comment type="caution">
    <text evidence="1">The sequence shown here is derived from an EMBL/GenBank/DDBJ whole genome shotgun (WGS) entry which is preliminary data.</text>
</comment>
<evidence type="ECO:0000313" key="1">
    <source>
        <dbReference type="EMBL" id="OQP64960.1"/>
    </source>
</evidence>
<evidence type="ECO:0008006" key="3">
    <source>
        <dbReference type="Google" id="ProtNLM"/>
    </source>
</evidence>
<reference evidence="1 2" key="1">
    <citation type="submission" date="2016-03" db="EMBL/GenBank/DDBJ databases">
        <title>Niastella vici sp. nov., isolated from farmland soil.</title>
        <authorList>
            <person name="Chen L."/>
            <person name="Wang D."/>
            <person name="Yang S."/>
            <person name="Wang G."/>
        </authorList>
    </citation>
    <scope>NUCLEOTIDE SEQUENCE [LARGE SCALE GENOMIC DNA]</scope>
    <source>
        <strain evidence="1 2">DJ57</strain>
    </source>
</reference>
<dbReference type="InterPro" id="IPR011990">
    <property type="entry name" value="TPR-like_helical_dom_sf"/>
</dbReference>
<sequence length="482" mass="52607">MKKLILFLIIPVLFSSIACKKYLDVNQTPNNPTSVPPGTLLPTTTAALAFANANDLDRVTSVIIQHLAGTGSQALDYDVYKLEGYFDNQWNLELYNGAVNNLVIIINKFGDANPAYGGIAKLELAYAYSMITDLWGDVPYSQAGQGLKFITPRFDKQQDIYQGNAADSIQSLFDLVKSGMADLDKTSVLTPGKDDMVYGGDLTKWKQMGNTLLLKFAMQISNPNPALAKSIIDAVITGNNYINSNALDFEVPFGNAVGNQNPLYTFNNVNRTTDQMLSARLLALSRSLNDTVRLGKYFTKPTGNFVAYENGSTAVAPALATRSKYNTFLTGTLGEAPVRLLTFAQVNFILAESALILGTAGDANTYYQAGIKANMQKIGMTTAEINQYFTDNPAVVTLAGTTEDKRKQIITQKYMAWIGNGIEAFNDYRRTGYPVLALASNAAGQNPNVIPTRLTLPNGEIQRNPNTPNPAPHTDVKVWWAK</sequence>
<dbReference type="PROSITE" id="PS51257">
    <property type="entry name" value="PROKAR_LIPOPROTEIN"/>
    <property type="match status" value="1"/>
</dbReference>
<organism evidence="1 2">
    <name type="scientific">Niastella vici</name>
    <dbReference type="NCBI Taxonomy" id="1703345"/>
    <lineage>
        <taxon>Bacteria</taxon>
        <taxon>Pseudomonadati</taxon>
        <taxon>Bacteroidota</taxon>
        <taxon>Chitinophagia</taxon>
        <taxon>Chitinophagales</taxon>
        <taxon>Chitinophagaceae</taxon>
        <taxon>Niastella</taxon>
    </lineage>
</organism>
<keyword evidence="2" id="KW-1185">Reference proteome</keyword>
<accession>A0A1V9G302</accession>
<protein>
    <recommendedName>
        <fullName evidence="3">SusD/RagB family nutrient-binding outer membrane lipoprotein</fullName>
    </recommendedName>
</protein>
<evidence type="ECO:0000313" key="2">
    <source>
        <dbReference type="Proteomes" id="UP000192796"/>
    </source>
</evidence>
<dbReference type="RefSeq" id="WP_081146793.1">
    <property type="nucleotide sequence ID" value="NZ_LVYD01000041.1"/>
</dbReference>
<dbReference type="Proteomes" id="UP000192796">
    <property type="component" value="Unassembled WGS sequence"/>
</dbReference>
<dbReference type="EMBL" id="LVYD01000041">
    <property type="protein sequence ID" value="OQP64960.1"/>
    <property type="molecule type" value="Genomic_DNA"/>
</dbReference>
<dbReference type="Gene3D" id="1.25.40.390">
    <property type="match status" value="1"/>
</dbReference>
<dbReference type="AlphaFoldDB" id="A0A1V9G302"/>
<gene>
    <name evidence="1" type="ORF">A3860_19630</name>
</gene>
<dbReference type="OrthoDB" id="614457at2"/>